<dbReference type="EMBL" id="CAXDID020000307">
    <property type="protein sequence ID" value="CAL6074339.1"/>
    <property type="molecule type" value="Genomic_DNA"/>
</dbReference>
<reference evidence="9" key="1">
    <citation type="submission" date="2023-06" db="EMBL/GenBank/DDBJ databases">
        <authorList>
            <person name="Kurt Z."/>
        </authorList>
    </citation>
    <scope>NUCLEOTIDE SEQUENCE</scope>
</reference>
<evidence type="ECO:0000256" key="4">
    <source>
        <dbReference type="PROSITE-ProRule" id="PRU00207"/>
    </source>
</evidence>
<evidence type="ECO:0000256" key="1">
    <source>
        <dbReference type="ARBA" id="ARBA00022723"/>
    </source>
</evidence>
<evidence type="ECO:0000313" key="11">
    <source>
        <dbReference type="Proteomes" id="UP001642409"/>
    </source>
</evidence>
<gene>
    <name evidence="9" type="ORF">HINF_LOCUS3953</name>
    <name evidence="10" type="ORF">HINF_LOCUS56661</name>
</gene>
<dbReference type="Pfam" id="PF02176">
    <property type="entry name" value="zf-TRAF"/>
    <property type="match status" value="1"/>
</dbReference>
<dbReference type="InterPro" id="IPR007527">
    <property type="entry name" value="Znf_SWIM"/>
</dbReference>
<feature type="region of interest" description="Disordered" evidence="5">
    <location>
        <begin position="249"/>
        <end position="274"/>
    </location>
</feature>
<keyword evidence="1 4" id="KW-0479">Metal-binding</keyword>
<dbReference type="Proteomes" id="UP001642409">
    <property type="component" value="Unassembled WGS sequence"/>
</dbReference>
<dbReference type="EMBL" id="CATOUU010000096">
    <property type="protein sequence ID" value="CAI9916308.1"/>
    <property type="molecule type" value="Genomic_DNA"/>
</dbReference>
<feature type="domain" description="RING-type" evidence="6">
    <location>
        <begin position="23"/>
        <end position="59"/>
    </location>
</feature>
<dbReference type="SUPFAM" id="SSF49599">
    <property type="entry name" value="TRAF domain-like"/>
    <property type="match status" value="2"/>
</dbReference>
<dbReference type="PROSITE" id="PS50145">
    <property type="entry name" value="ZF_TRAF"/>
    <property type="match status" value="2"/>
</dbReference>
<evidence type="ECO:0000313" key="9">
    <source>
        <dbReference type="EMBL" id="CAI9916308.1"/>
    </source>
</evidence>
<evidence type="ECO:0000259" key="6">
    <source>
        <dbReference type="PROSITE" id="PS50089"/>
    </source>
</evidence>
<feature type="domain" description="SWIM-type" evidence="8">
    <location>
        <begin position="9"/>
        <end position="50"/>
    </location>
</feature>
<comment type="caution">
    <text evidence="9">The sequence shown here is derived from an EMBL/GenBank/DDBJ whole genome shotgun (WGS) entry which is preliminary data.</text>
</comment>
<sequence>MIEIPDYLYVELVKQNSEITTSCCNCSSFLAHPIRLQPCNHVVCIDCSLKYYDNCPKCQSIITSADNDKILQQQLLKLDVQCKCGEQFTLQDYIQHIKTCEQALISCPNGCKALFTSTEKLNHINKLCVLRMVSCENCGTITQFQSLANHLQSCQKVQINCQFCNISVLRQEMDIHLSVCPEVGDVCPLCQKQMLRKNLQEHLGSQDALPIHLLSLHQNITSMQTQFQQLHSNLSQKLTKVDQKLDRLQQKMDSRPVSEGKSERSQPMNPEKHVINNINNNQNIQNNNSQEQPQIRTSLRFVPNVQDIGTERVNSIMLLIPDELVANNQYQITTVPPTQKCILEIEDKLKGRKSEVQPTVKRNSVSFEICLEAGEYKFNLKQDEHVVDDQDVIIQPQKFIFNTQTIGKQQERFVSHNFLCHEPVRNFLETTQNTHQKFILNISRLNCFMAIGVTNNKSRRLSQFKMLCNDGSVVQKNGSISKIDFNNKIDLKFKQGDKIQIIIEDSLIKVKVLGKDNCWQDEWDDDSLLFVEAVDAEAVLL</sequence>
<reference evidence="10 11" key="2">
    <citation type="submission" date="2024-07" db="EMBL/GenBank/DDBJ databases">
        <authorList>
            <person name="Akdeniz Z."/>
        </authorList>
    </citation>
    <scope>NUCLEOTIDE SEQUENCE [LARGE SCALE GENOMIC DNA]</scope>
</reference>
<keyword evidence="11" id="KW-1185">Reference proteome</keyword>
<dbReference type="GO" id="GO:0043122">
    <property type="term" value="P:regulation of canonical NF-kappaB signal transduction"/>
    <property type="evidence" value="ECO:0007669"/>
    <property type="project" value="TreeGrafter"/>
</dbReference>
<dbReference type="InterPro" id="IPR001841">
    <property type="entry name" value="Znf_RING"/>
</dbReference>
<dbReference type="AlphaFoldDB" id="A0AA86NBS2"/>
<dbReference type="SUPFAM" id="SSF57850">
    <property type="entry name" value="RING/U-box"/>
    <property type="match status" value="1"/>
</dbReference>
<feature type="zinc finger region" description="TRAF-type" evidence="4">
    <location>
        <begin position="96"/>
        <end position="138"/>
    </location>
</feature>
<dbReference type="Gene3D" id="3.30.40.10">
    <property type="entry name" value="Zinc/RING finger domain, C3HC4 (zinc finger)"/>
    <property type="match status" value="2"/>
</dbReference>
<evidence type="ECO:0000259" key="8">
    <source>
        <dbReference type="PROSITE" id="PS50966"/>
    </source>
</evidence>
<keyword evidence="2 4" id="KW-0863">Zinc-finger</keyword>
<evidence type="ECO:0000256" key="2">
    <source>
        <dbReference type="ARBA" id="ARBA00022771"/>
    </source>
</evidence>
<name>A0AA86NBS2_9EUKA</name>
<evidence type="ECO:0000313" key="10">
    <source>
        <dbReference type="EMBL" id="CAL6074339.1"/>
    </source>
</evidence>
<protein>
    <submittedName>
        <fullName evidence="9">Uncharacterized protein</fullName>
    </submittedName>
</protein>
<evidence type="ECO:0000256" key="5">
    <source>
        <dbReference type="SAM" id="MobiDB-lite"/>
    </source>
</evidence>
<dbReference type="PANTHER" id="PTHR10131:SF157">
    <property type="entry name" value="RECEPTOR-ASSOCIATED FACTOR, PUTATIVE-RELATED"/>
    <property type="match status" value="1"/>
</dbReference>
<evidence type="ECO:0000259" key="7">
    <source>
        <dbReference type="PROSITE" id="PS50145"/>
    </source>
</evidence>
<accession>A0AA86NBS2</accession>
<dbReference type="GO" id="GO:0008270">
    <property type="term" value="F:zinc ion binding"/>
    <property type="evidence" value="ECO:0007669"/>
    <property type="project" value="UniProtKB-KW"/>
</dbReference>
<feature type="domain" description="TRAF-type" evidence="7">
    <location>
        <begin position="96"/>
        <end position="138"/>
    </location>
</feature>
<dbReference type="PROSITE" id="PS50966">
    <property type="entry name" value="ZF_SWIM"/>
    <property type="match status" value="1"/>
</dbReference>
<keyword evidence="3 4" id="KW-0862">Zinc</keyword>
<dbReference type="PANTHER" id="PTHR10131">
    <property type="entry name" value="TNF RECEPTOR ASSOCIATED FACTOR"/>
    <property type="match status" value="1"/>
</dbReference>
<dbReference type="PROSITE" id="PS50089">
    <property type="entry name" value="ZF_RING_2"/>
    <property type="match status" value="1"/>
</dbReference>
<organism evidence="9">
    <name type="scientific">Hexamita inflata</name>
    <dbReference type="NCBI Taxonomy" id="28002"/>
    <lineage>
        <taxon>Eukaryota</taxon>
        <taxon>Metamonada</taxon>
        <taxon>Diplomonadida</taxon>
        <taxon>Hexamitidae</taxon>
        <taxon>Hexamitinae</taxon>
        <taxon>Hexamita</taxon>
    </lineage>
</organism>
<proteinExistence type="predicted"/>
<dbReference type="InterPro" id="IPR001293">
    <property type="entry name" value="Znf_TRAF"/>
</dbReference>
<feature type="zinc finger region" description="TRAF-type" evidence="4">
    <location>
        <begin position="150"/>
        <end position="200"/>
    </location>
</feature>
<feature type="domain" description="TRAF-type" evidence="7">
    <location>
        <begin position="150"/>
        <end position="200"/>
    </location>
</feature>
<evidence type="ECO:0000256" key="3">
    <source>
        <dbReference type="ARBA" id="ARBA00022833"/>
    </source>
</evidence>
<dbReference type="InterPro" id="IPR013083">
    <property type="entry name" value="Znf_RING/FYVE/PHD"/>
</dbReference>